<feature type="compositionally biased region" description="Basic and acidic residues" evidence="1">
    <location>
        <begin position="1"/>
        <end position="21"/>
    </location>
</feature>
<feature type="non-terminal residue" evidence="2">
    <location>
        <position position="286"/>
    </location>
</feature>
<feature type="compositionally biased region" description="Basic and acidic residues" evidence="1">
    <location>
        <begin position="59"/>
        <end position="72"/>
    </location>
</feature>
<evidence type="ECO:0000256" key="1">
    <source>
        <dbReference type="SAM" id="MobiDB-lite"/>
    </source>
</evidence>
<name>A0A4Y1ZXK1_ARAVE</name>
<evidence type="ECO:0000313" key="3">
    <source>
        <dbReference type="Proteomes" id="UP000499080"/>
    </source>
</evidence>
<accession>A0A4Y1ZXK1</accession>
<protein>
    <submittedName>
        <fullName evidence="2">Uncharacterized protein</fullName>
    </submittedName>
</protein>
<feature type="region of interest" description="Disordered" evidence="1">
    <location>
        <begin position="207"/>
        <end position="226"/>
    </location>
</feature>
<feature type="region of interest" description="Disordered" evidence="1">
    <location>
        <begin position="53"/>
        <end position="72"/>
    </location>
</feature>
<organism evidence="2 3">
    <name type="scientific">Araneus ventricosus</name>
    <name type="common">Orbweaver spider</name>
    <name type="synonym">Epeira ventricosa</name>
    <dbReference type="NCBI Taxonomy" id="182803"/>
    <lineage>
        <taxon>Eukaryota</taxon>
        <taxon>Metazoa</taxon>
        <taxon>Ecdysozoa</taxon>
        <taxon>Arthropoda</taxon>
        <taxon>Chelicerata</taxon>
        <taxon>Arachnida</taxon>
        <taxon>Araneae</taxon>
        <taxon>Araneomorphae</taxon>
        <taxon>Entelegynae</taxon>
        <taxon>Araneoidea</taxon>
        <taxon>Araneidae</taxon>
        <taxon>Araneus</taxon>
    </lineage>
</organism>
<evidence type="ECO:0000313" key="2">
    <source>
        <dbReference type="EMBL" id="GBL71689.1"/>
    </source>
</evidence>
<keyword evidence="3" id="KW-1185">Reference proteome</keyword>
<reference evidence="2 3" key="1">
    <citation type="journal article" date="2019" name="Sci. Rep.">
        <title>Orb-weaving spider Araneus ventricosus genome elucidates the spidroin gene catalogue.</title>
        <authorList>
            <person name="Kono N."/>
            <person name="Nakamura H."/>
            <person name="Ohtoshi R."/>
            <person name="Moran D.A.P."/>
            <person name="Shinohara A."/>
            <person name="Yoshida Y."/>
            <person name="Fujiwara M."/>
            <person name="Mori M."/>
            <person name="Tomita M."/>
            <person name="Arakawa K."/>
        </authorList>
    </citation>
    <scope>NUCLEOTIDE SEQUENCE [LARGE SCALE GENOMIC DNA]</scope>
</reference>
<feature type="compositionally biased region" description="Basic and acidic residues" evidence="1">
    <location>
        <begin position="214"/>
        <end position="224"/>
    </location>
</feature>
<dbReference type="OrthoDB" id="10253878at2759"/>
<dbReference type="Proteomes" id="UP000499080">
    <property type="component" value="Unassembled WGS sequence"/>
</dbReference>
<dbReference type="AlphaFoldDB" id="A0A4Y1ZXK1"/>
<proteinExistence type="predicted"/>
<dbReference type="EMBL" id="BGPR01154416">
    <property type="protein sequence ID" value="GBL71689.1"/>
    <property type="molecule type" value="Genomic_DNA"/>
</dbReference>
<gene>
    <name evidence="2" type="ORF">AVEN_238212_1</name>
</gene>
<feature type="region of interest" description="Disordered" evidence="1">
    <location>
        <begin position="1"/>
        <end position="23"/>
    </location>
</feature>
<sequence>MDDKPLDLSKKTPVESAKEAEPLTPAIYVSSHGEISKLVEKSRWITEKESLNSVHSHQINKENKAEKLEGAAKDEKGRTFVDRFSSYTYGRSGHVQDGEKNLEPNSPKSNQVCTAIRVSLVKSPIKNKRNIVKDERTARDGHSCNSRAQRHRYSGFSIVRPMQDDHKITIHQKCVANERRHYMSNVPSKSFSSSLACPAKAFSPRGESLQSLESGRKTTKEESMKSVYAHKLSKEIERHKSFDSASDVKHKSKPRIFDDQGCRQRATVRCSCSRPSTSACCSYESP</sequence>
<comment type="caution">
    <text evidence="2">The sequence shown here is derived from an EMBL/GenBank/DDBJ whole genome shotgun (WGS) entry which is preliminary data.</text>
</comment>